<comment type="caution">
    <text evidence="1">The sequence shown here is derived from an EMBL/GenBank/DDBJ whole genome shotgun (WGS) entry which is preliminary data.</text>
</comment>
<dbReference type="EMBL" id="WIUZ02000017">
    <property type="protein sequence ID" value="KAF9780040.1"/>
    <property type="molecule type" value="Genomic_DNA"/>
</dbReference>
<reference evidence="1" key="2">
    <citation type="submission" date="2020-11" db="EMBL/GenBank/DDBJ databases">
        <authorList>
            <consortium name="DOE Joint Genome Institute"/>
            <person name="Kuo A."/>
            <person name="Miyauchi S."/>
            <person name="Kiss E."/>
            <person name="Drula E."/>
            <person name="Kohler A."/>
            <person name="Sanchez-Garcia M."/>
            <person name="Andreopoulos B."/>
            <person name="Barry K.W."/>
            <person name="Bonito G."/>
            <person name="Buee M."/>
            <person name="Carver A."/>
            <person name="Chen C."/>
            <person name="Cichocki N."/>
            <person name="Clum A."/>
            <person name="Culley D."/>
            <person name="Crous P.W."/>
            <person name="Fauchery L."/>
            <person name="Girlanda M."/>
            <person name="Hayes R."/>
            <person name="Keri Z."/>
            <person name="Labutti K."/>
            <person name="Lipzen A."/>
            <person name="Lombard V."/>
            <person name="Magnuson J."/>
            <person name="Maillard F."/>
            <person name="Morin E."/>
            <person name="Murat C."/>
            <person name="Nolan M."/>
            <person name="Ohm R."/>
            <person name="Pangilinan J."/>
            <person name="Pereira M."/>
            <person name="Perotto S."/>
            <person name="Peter M."/>
            <person name="Riley R."/>
            <person name="Sitrit Y."/>
            <person name="Stielow B."/>
            <person name="Szollosi G."/>
            <person name="Zifcakova L."/>
            <person name="Stursova M."/>
            <person name="Spatafora J.W."/>
            <person name="Tedersoo L."/>
            <person name="Vaario L.-M."/>
            <person name="Yamada A."/>
            <person name="Yan M."/>
            <person name="Wang P."/>
            <person name="Xu J."/>
            <person name="Bruns T."/>
            <person name="Baldrian P."/>
            <person name="Vilgalys R."/>
            <person name="Henrissat B."/>
            <person name="Grigoriev I.V."/>
            <person name="Hibbett D."/>
            <person name="Nagy L.G."/>
            <person name="Martin F.M."/>
        </authorList>
    </citation>
    <scope>NUCLEOTIDE SEQUENCE</scope>
    <source>
        <strain evidence="1">UH-Tt-Lm1</strain>
    </source>
</reference>
<keyword evidence="2" id="KW-1185">Reference proteome</keyword>
<accession>A0A9P6H5R7</accession>
<protein>
    <submittedName>
        <fullName evidence="1">Uncharacterized protein</fullName>
    </submittedName>
</protein>
<organism evidence="1 2">
    <name type="scientific">Thelephora terrestris</name>
    <dbReference type="NCBI Taxonomy" id="56493"/>
    <lineage>
        <taxon>Eukaryota</taxon>
        <taxon>Fungi</taxon>
        <taxon>Dikarya</taxon>
        <taxon>Basidiomycota</taxon>
        <taxon>Agaricomycotina</taxon>
        <taxon>Agaricomycetes</taxon>
        <taxon>Thelephorales</taxon>
        <taxon>Thelephoraceae</taxon>
        <taxon>Thelephora</taxon>
    </lineage>
</organism>
<proteinExistence type="predicted"/>
<name>A0A9P6H5R7_9AGAM</name>
<reference evidence="1" key="1">
    <citation type="journal article" date="2020" name="Nat. Commun.">
        <title>Large-scale genome sequencing of mycorrhizal fungi provides insights into the early evolution of symbiotic traits.</title>
        <authorList>
            <person name="Miyauchi S."/>
            <person name="Kiss E."/>
            <person name="Kuo A."/>
            <person name="Drula E."/>
            <person name="Kohler A."/>
            <person name="Sanchez-Garcia M."/>
            <person name="Morin E."/>
            <person name="Andreopoulos B."/>
            <person name="Barry K.W."/>
            <person name="Bonito G."/>
            <person name="Buee M."/>
            <person name="Carver A."/>
            <person name="Chen C."/>
            <person name="Cichocki N."/>
            <person name="Clum A."/>
            <person name="Culley D."/>
            <person name="Crous P.W."/>
            <person name="Fauchery L."/>
            <person name="Girlanda M."/>
            <person name="Hayes R.D."/>
            <person name="Keri Z."/>
            <person name="LaButti K."/>
            <person name="Lipzen A."/>
            <person name="Lombard V."/>
            <person name="Magnuson J."/>
            <person name="Maillard F."/>
            <person name="Murat C."/>
            <person name="Nolan M."/>
            <person name="Ohm R.A."/>
            <person name="Pangilinan J."/>
            <person name="Pereira M.F."/>
            <person name="Perotto S."/>
            <person name="Peter M."/>
            <person name="Pfister S."/>
            <person name="Riley R."/>
            <person name="Sitrit Y."/>
            <person name="Stielow J.B."/>
            <person name="Szollosi G."/>
            <person name="Zifcakova L."/>
            <person name="Stursova M."/>
            <person name="Spatafora J.W."/>
            <person name="Tedersoo L."/>
            <person name="Vaario L.M."/>
            <person name="Yamada A."/>
            <person name="Yan M."/>
            <person name="Wang P."/>
            <person name="Xu J."/>
            <person name="Bruns T."/>
            <person name="Baldrian P."/>
            <person name="Vilgalys R."/>
            <person name="Dunand C."/>
            <person name="Henrissat B."/>
            <person name="Grigoriev I.V."/>
            <person name="Hibbett D."/>
            <person name="Nagy L.G."/>
            <person name="Martin F.M."/>
        </authorList>
    </citation>
    <scope>NUCLEOTIDE SEQUENCE</scope>
    <source>
        <strain evidence="1">UH-Tt-Lm1</strain>
    </source>
</reference>
<sequence>MWTHKPTDRVDGVDMSLEAIEPVVGGLMVGLGGLDRTSSDQPWLDQRQPDTKNACPGVGRDQWGCIRMAELGVLPVRTCFCRSLKDEAEKILTTLDRDDCAGAAGFDPWSVTLPGPTEMTSTGFWTEVTQLQGWSLINFGLERTPQIWRAVERLYTISHENYARAPQALRFSGTLVTKPSPVNYRLSLIKIKKLADGRSNA</sequence>
<dbReference type="Proteomes" id="UP000736335">
    <property type="component" value="Unassembled WGS sequence"/>
</dbReference>
<gene>
    <name evidence="1" type="ORF">BJ322DRAFT_305967</name>
</gene>
<dbReference type="AlphaFoldDB" id="A0A9P6H5R7"/>
<evidence type="ECO:0000313" key="1">
    <source>
        <dbReference type="EMBL" id="KAF9780040.1"/>
    </source>
</evidence>
<evidence type="ECO:0000313" key="2">
    <source>
        <dbReference type="Proteomes" id="UP000736335"/>
    </source>
</evidence>